<feature type="active site" description="Proton acceptor" evidence="15">
    <location>
        <position position="189"/>
    </location>
</feature>
<comment type="similarity">
    <text evidence="8">Belongs to the sirtuin family. Class IV subfamily.</text>
</comment>
<dbReference type="GO" id="GO:0010468">
    <property type="term" value="P:regulation of gene expression"/>
    <property type="evidence" value="ECO:0007669"/>
    <property type="project" value="UniProtKB-ARBA"/>
</dbReference>
<keyword evidence="3" id="KW-0597">Phosphoprotein</keyword>
<dbReference type="GO" id="GO:0140861">
    <property type="term" value="P:DNA repair-dependent chromatin remodeling"/>
    <property type="evidence" value="ECO:0007669"/>
    <property type="project" value="UniProtKB-ARBA"/>
</dbReference>
<dbReference type="InterPro" id="IPR050134">
    <property type="entry name" value="NAD-dep_sirtuin_deacylases"/>
</dbReference>
<dbReference type="OrthoDB" id="2919105at2759"/>
<name>E2A8D3_CAMFO</name>
<evidence type="ECO:0000259" key="17">
    <source>
        <dbReference type="PROSITE" id="PS50305"/>
    </source>
</evidence>
<feature type="domain" description="Deacetylase sirtuin-type" evidence="17">
    <location>
        <begin position="84"/>
        <end position="331"/>
    </location>
</feature>
<dbReference type="SUPFAM" id="SSF52467">
    <property type="entry name" value="DHS-like NAD/FAD-binding domain"/>
    <property type="match status" value="1"/>
</dbReference>
<proteinExistence type="inferred from homology"/>
<dbReference type="EMBL" id="GL437540">
    <property type="protein sequence ID" value="EFN70308.1"/>
    <property type="molecule type" value="Genomic_DNA"/>
</dbReference>
<dbReference type="InParanoid" id="E2A8D3"/>
<feature type="region of interest" description="Disordered" evidence="16">
    <location>
        <begin position="483"/>
        <end position="512"/>
    </location>
</feature>
<dbReference type="Proteomes" id="UP000000311">
    <property type="component" value="Unassembled WGS sequence"/>
</dbReference>
<dbReference type="InterPro" id="IPR029035">
    <property type="entry name" value="DHS-like_NAD/FAD-binding_dom"/>
</dbReference>
<evidence type="ECO:0000256" key="6">
    <source>
        <dbReference type="ARBA" id="ARBA00022833"/>
    </source>
</evidence>
<keyword evidence="6 15" id="KW-0862">Zinc</keyword>
<dbReference type="GO" id="GO:0070403">
    <property type="term" value="F:NAD+ binding"/>
    <property type="evidence" value="ECO:0007669"/>
    <property type="project" value="InterPro"/>
</dbReference>
<dbReference type="GO" id="GO:0035861">
    <property type="term" value="C:site of double-strand break"/>
    <property type="evidence" value="ECO:0007669"/>
    <property type="project" value="UniProtKB-ARBA"/>
</dbReference>
<feature type="binding site" evidence="15">
    <location>
        <position position="200"/>
    </location>
    <ligand>
        <name>Zn(2+)</name>
        <dbReference type="ChEBI" id="CHEBI:29105"/>
    </ligand>
</feature>
<dbReference type="AlphaFoldDB" id="E2A8D3"/>
<comment type="catalytic activity">
    <reaction evidence="12">
        <text>N(6)-succinyl-L-lysyl-[protein] + NAD(+) + H2O = 2''-O-succinyl-ADP-D-ribose + nicotinamide + L-lysyl-[protein]</text>
        <dbReference type="Rhea" id="RHEA:47668"/>
        <dbReference type="Rhea" id="RHEA-COMP:9752"/>
        <dbReference type="Rhea" id="RHEA-COMP:11877"/>
        <dbReference type="ChEBI" id="CHEBI:15377"/>
        <dbReference type="ChEBI" id="CHEBI:17154"/>
        <dbReference type="ChEBI" id="CHEBI:29969"/>
        <dbReference type="ChEBI" id="CHEBI:57540"/>
        <dbReference type="ChEBI" id="CHEBI:87830"/>
        <dbReference type="ChEBI" id="CHEBI:87832"/>
    </reaction>
    <physiologicalReaction direction="left-to-right" evidence="12">
        <dbReference type="Rhea" id="RHEA:47669"/>
    </physiologicalReaction>
</comment>
<dbReference type="GO" id="GO:0097372">
    <property type="term" value="F:histone H3K18 deacetylase activity, NAD-dependent"/>
    <property type="evidence" value="ECO:0007669"/>
    <property type="project" value="TreeGrafter"/>
</dbReference>
<dbReference type="CDD" id="cd01410">
    <property type="entry name" value="SIRT7"/>
    <property type="match status" value="1"/>
</dbReference>
<evidence type="ECO:0000313" key="18">
    <source>
        <dbReference type="EMBL" id="EFN70308.1"/>
    </source>
</evidence>
<evidence type="ECO:0000256" key="15">
    <source>
        <dbReference type="PROSITE-ProRule" id="PRU00236"/>
    </source>
</evidence>
<evidence type="ECO:0000256" key="4">
    <source>
        <dbReference type="ARBA" id="ARBA00022679"/>
    </source>
</evidence>
<comment type="catalytic activity">
    <reaction evidence="11">
        <text>N(6)-decanoyl-L-lysyl-[protein] + NAD(+) + H2O = 2''-O-decanoyl-ADP-D-ribose + nicotinamide + L-lysyl-[protein]</text>
        <dbReference type="Rhea" id="RHEA:70631"/>
        <dbReference type="Rhea" id="RHEA-COMP:9752"/>
        <dbReference type="Rhea" id="RHEA-COMP:17932"/>
        <dbReference type="ChEBI" id="CHEBI:15377"/>
        <dbReference type="ChEBI" id="CHEBI:17154"/>
        <dbReference type="ChEBI" id="CHEBI:29969"/>
        <dbReference type="ChEBI" id="CHEBI:57540"/>
        <dbReference type="ChEBI" id="CHEBI:143222"/>
        <dbReference type="ChEBI" id="CHEBI:189688"/>
    </reaction>
    <physiologicalReaction direction="left-to-right" evidence="11">
        <dbReference type="Rhea" id="RHEA:70632"/>
    </physiologicalReaction>
</comment>
<dbReference type="Pfam" id="PF02146">
    <property type="entry name" value="SIR2"/>
    <property type="match status" value="1"/>
</dbReference>
<feature type="binding site" evidence="15">
    <location>
        <position position="227"/>
    </location>
    <ligand>
        <name>Zn(2+)</name>
        <dbReference type="ChEBI" id="CHEBI:29105"/>
    </ligand>
</feature>
<dbReference type="PANTHER" id="PTHR11085">
    <property type="entry name" value="NAD-DEPENDENT PROTEIN DEACYLASE SIRTUIN-5, MITOCHONDRIAL-RELATED"/>
    <property type="match status" value="1"/>
</dbReference>
<dbReference type="PROSITE" id="PS50305">
    <property type="entry name" value="SIRTUIN"/>
    <property type="match status" value="1"/>
</dbReference>
<feature type="compositionally biased region" description="Basic and acidic residues" evidence="16">
    <location>
        <begin position="527"/>
        <end position="551"/>
    </location>
</feature>
<evidence type="ECO:0000256" key="14">
    <source>
        <dbReference type="ARBA" id="ARBA00052763"/>
    </source>
</evidence>
<evidence type="ECO:0000256" key="1">
    <source>
        <dbReference type="ARBA" id="ARBA00001947"/>
    </source>
</evidence>
<dbReference type="FunFam" id="2.20.28.200:FF:000002">
    <property type="entry name" value="NAD-dependent deacetylase sirtuin-7"/>
    <property type="match status" value="1"/>
</dbReference>
<evidence type="ECO:0000256" key="11">
    <source>
        <dbReference type="ARBA" id="ARBA00050237"/>
    </source>
</evidence>
<dbReference type="Gene3D" id="3.40.50.1220">
    <property type="entry name" value="TPP-binding domain"/>
    <property type="match status" value="1"/>
</dbReference>
<reference evidence="18 19" key="1">
    <citation type="journal article" date="2010" name="Science">
        <title>Genomic comparison of the ants Camponotus floridanus and Harpegnathos saltator.</title>
        <authorList>
            <person name="Bonasio R."/>
            <person name="Zhang G."/>
            <person name="Ye C."/>
            <person name="Mutti N.S."/>
            <person name="Fang X."/>
            <person name="Qin N."/>
            <person name="Donahue G."/>
            <person name="Yang P."/>
            <person name="Li Q."/>
            <person name="Li C."/>
            <person name="Zhang P."/>
            <person name="Huang Z."/>
            <person name="Berger S.L."/>
            <person name="Reinberg D."/>
            <person name="Wang J."/>
            <person name="Liebig J."/>
        </authorList>
    </citation>
    <scope>NUCLEOTIDE SEQUENCE [LARGE SCALE GENOMIC DNA]</scope>
    <source>
        <strain evidence="19">C129</strain>
    </source>
</reference>
<evidence type="ECO:0000256" key="9">
    <source>
        <dbReference type="ARBA" id="ARBA00041832"/>
    </source>
</evidence>
<evidence type="ECO:0000313" key="19">
    <source>
        <dbReference type="Proteomes" id="UP000000311"/>
    </source>
</evidence>
<comment type="catalytic activity">
    <reaction evidence="14">
        <text>N(6)-glutaryl-L-lysyl-[protein] + NAD(+) + H2O = 2''-O-glutaryl-ADP-D-ribose + nicotinamide + L-lysyl-[protein]</text>
        <dbReference type="Rhea" id="RHEA:47664"/>
        <dbReference type="Rhea" id="RHEA-COMP:9752"/>
        <dbReference type="Rhea" id="RHEA-COMP:11875"/>
        <dbReference type="ChEBI" id="CHEBI:15377"/>
        <dbReference type="ChEBI" id="CHEBI:17154"/>
        <dbReference type="ChEBI" id="CHEBI:29969"/>
        <dbReference type="ChEBI" id="CHEBI:57540"/>
        <dbReference type="ChEBI" id="CHEBI:87828"/>
        <dbReference type="ChEBI" id="CHEBI:87829"/>
    </reaction>
    <physiologicalReaction direction="left-to-right" evidence="14">
        <dbReference type="Rhea" id="RHEA:47665"/>
    </physiologicalReaction>
</comment>
<keyword evidence="7" id="KW-0520">NAD</keyword>
<dbReference type="STRING" id="104421.E2A8D3"/>
<evidence type="ECO:0000256" key="13">
    <source>
        <dbReference type="ARBA" id="ARBA00051399"/>
    </source>
</evidence>
<feature type="binding site" evidence="15">
    <location>
        <position position="230"/>
    </location>
    <ligand>
        <name>Zn(2+)</name>
        <dbReference type="ChEBI" id="CHEBI:29105"/>
    </ligand>
</feature>
<keyword evidence="4" id="KW-0808">Transferase</keyword>
<accession>E2A8D3</accession>
<comment type="catalytic activity">
    <reaction evidence="13">
        <text>N(6)-propanoyl-L-lysyl-[protein] + NAD(+) + H2O = 3''-O-propanoyl-ADP-D-ribose + nicotinamide + L-lysyl-[protein]</text>
        <dbReference type="Rhea" id="RHEA:23500"/>
        <dbReference type="Rhea" id="RHEA-COMP:9752"/>
        <dbReference type="Rhea" id="RHEA-COMP:13758"/>
        <dbReference type="ChEBI" id="CHEBI:15377"/>
        <dbReference type="ChEBI" id="CHEBI:17154"/>
        <dbReference type="ChEBI" id="CHEBI:29969"/>
        <dbReference type="ChEBI" id="CHEBI:57540"/>
        <dbReference type="ChEBI" id="CHEBI:138019"/>
        <dbReference type="ChEBI" id="CHEBI:145015"/>
    </reaction>
    <physiologicalReaction direction="left-to-right" evidence="13">
        <dbReference type="Rhea" id="RHEA:23501"/>
    </physiologicalReaction>
</comment>
<dbReference type="OMA" id="CMEHEGS"/>
<dbReference type="GO" id="GO:0005634">
    <property type="term" value="C:nucleus"/>
    <property type="evidence" value="ECO:0007669"/>
    <property type="project" value="TreeGrafter"/>
</dbReference>
<dbReference type="PANTHER" id="PTHR11085:SF1">
    <property type="entry name" value="NAD-DEPENDENT PROTEIN DEACETYLASE SIRTUIN-7"/>
    <property type="match status" value="1"/>
</dbReference>
<evidence type="ECO:0000256" key="3">
    <source>
        <dbReference type="ARBA" id="ARBA00022553"/>
    </source>
</evidence>
<dbReference type="Gene3D" id="2.20.28.200">
    <property type="match status" value="1"/>
</dbReference>
<protein>
    <recommendedName>
        <fullName evidence="2">protein acetyllysine N-acetyltransferase</fullName>
        <ecNumber evidence="2">2.3.1.286</ecNumber>
    </recommendedName>
    <alternativeName>
        <fullName evidence="10">Regulatory protein SIR2 homolog 7</fullName>
    </alternativeName>
    <alternativeName>
        <fullName evidence="9">SIR2-like protein 7</fullName>
    </alternativeName>
</protein>
<organism evidence="19">
    <name type="scientific">Camponotus floridanus</name>
    <name type="common">Florida carpenter ant</name>
    <dbReference type="NCBI Taxonomy" id="104421"/>
    <lineage>
        <taxon>Eukaryota</taxon>
        <taxon>Metazoa</taxon>
        <taxon>Ecdysozoa</taxon>
        <taxon>Arthropoda</taxon>
        <taxon>Hexapoda</taxon>
        <taxon>Insecta</taxon>
        <taxon>Pterygota</taxon>
        <taxon>Neoptera</taxon>
        <taxon>Endopterygota</taxon>
        <taxon>Hymenoptera</taxon>
        <taxon>Apocrita</taxon>
        <taxon>Aculeata</taxon>
        <taxon>Formicoidea</taxon>
        <taxon>Formicidae</taxon>
        <taxon>Formicinae</taxon>
        <taxon>Camponotus</taxon>
    </lineage>
</organism>
<sequence>MEETGNEKFLSRRRSAALKAFKVKDERVATLKKVAAILQKSEIDRTAEETGILASCSDVVKEVNLRQEKRHKIKARLEEVEDATEILDEKCMRLAAAISRATSLTVYTGAGISTAASIPDYRGTNGVWTRMQQGKDIGNHDLSQAEPTLTHMALYALYKARVLKYVVSQNCDGLHLRSGIPRNLLSEVHGNMYVEVCRACKPFKEYWRLFDVTEKTARYQHGTGRLCHRCNSLLQDSIVHFGERGNLPWPINWSGASRAAKQADIILCLGSSLKVLKKYPWLWQMDKPVHKRASLYIVNLQWTPKDENAVLKINGKCDEVMKRVMSHLGLEIPQYNRTKDPIFFHAIKLQNSEQLTTTQPCLEEPTIKKEPLSQSSDENVKCTVQQTDDKEDDCISTVTVTDTSTAYPAPFFAALPFLSMGLPFPPMYMYPQLTPLFYYPFIQAPNAQIEAPKPKPACSFCMENEGSLTCLYYQRDGECLTPTKTENEQKQEEGTLVIRADTPSIASPKNPGWFGKGYRKAAVSVHDLGDKRQDYNHDDGDGKRKEKRQENRSGLPSGVWIPHPRELHRRSNLSFGGGSSSRYSGSEQPNLQTPVSRKIKLGKNCGGGAGLIEVHVGRREMNVEEG</sequence>
<dbReference type="EC" id="2.3.1.286" evidence="2"/>
<gene>
    <name evidence="18" type="ORF">EAG_10575</name>
</gene>
<evidence type="ECO:0000256" key="10">
    <source>
        <dbReference type="ARBA" id="ARBA00043038"/>
    </source>
</evidence>
<evidence type="ECO:0000256" key="12">
    <source>
        <dbReference type="ARBA" id="ARBA00051105"/>
    </source>
</evidence>
<dbReference type="FunFam" id="3.40.50.1220:FF:000038">
    <property type="entry name" value="NAD-dependent protein deacetylase sirtuin-6 isoform X2"/>
    <property type="match status" value="1"/>
</dbReference>
<evidence type="ECO:0000256" key="16">
    <source>
        <dbReference type="SAM" id="MobiDB-lite"/>
    </source>
</evidence>
<evidence type="ECO:0000256" key="8">
    <source>
        <dbReference type="ARBA" id="ARBA00038170"/>
    </source>
</evidence>
<keyword evidence="5 15" id="KW-0479">Metal-binding</keyword>
<comment type="cofactor">
    <cofactor evidence="1">
        <name>Zn(2+)</name>
        <dbReference type="ChEBI" id="CHEBI:29105"/>
    </cofactor>
</comment>
<evidence type="ECO:0000256" key="2">
    <source>
        <dbReference type="ARBA" id="ARBA00012928"/>
    </source>
</evidence>
<evidence type="ECO:0000256" key="7">
    <source>
        <dbReference type="ARBA" id="ARBA00023027"/>
    </source>
</evidence>
<dbReference type="GO" id="GO:0000785">
    <property type="term" value="C:chromatin"/>
    <property type="evidence" value="ECO:0007669"/>
    <property type="project" value="UniProtKB-ARBA"/>
</dbReference>
<dbReference type="InterPro" id="IPR026590">
    <property type="entry name" value="Ssirtuin_cat_dom"/>
</dbReference>
<dbReference type="GO" id="GO:0046872">
    <property type="term" value="F:metal ion binding"/>
    <property type="evidence" value="ECO:0007669"/>
    <property type="project" value="UniProtKB-KW"/>
</dbReference>
<evidence type="ECO:0000256" key="5">
    <source>
        <dbReference type="ARBA" id="ARBA00022723"/>
    </source>
</evidence>
<keyword evidence="19" id="KW-1185">Reference proteome</keyword>
<feature type="region of interest" description="Disordered" evidence="16">
    <location>
        <begin position="527"/>
        <end position="595"/>
    </location>
</feature>
<dbReference type="InterPro" id="IPR003000">
    <property type="entry name" value="Sirtuin"/>
</dbReference>
<feature type="binding site" evidence="15">
    <location>
        <position position="197"/>
    </location>
    <ligand>
        <name>Zn(2+)</name>
        <dbReference type="ChEBI" id="CHEBI:29105"/>
    </ligand>
</feature>